<dbReference type="AlphaFoldDB" id="A0A9D1QPI1"/>
<proteinExistence type="predicted"/>
<evidence type="ECO:0000313" key="1">
    <source>
        <dbReference type="EMBL" id="HIW70189.1"/>
    </source>
</evidence>
<comment type="caution">
    <text evidence="1">The sequence shown here is derived from an EMBL/GenBank/DDBJ whole genome shotgun (WGS) entry which is preliminary data.</text>
</comment>
<organism evidence="1 2">
    <name type="scientific">Candidatus Limosilactobacillus merdipullorum</name>
    <dbReference type="NCBI Taxonomy" id="2838653"/>
    <lineage>
        <taxon>Bacteria</taxon>
        <taxon>Bacillati</taxon>
        <taxon>Bacillota</taxon>
        <taxon>Bacilli</taxon>
        <taxon>Lactobacillales</taxon>
        <taxon>Lactobacillaceae</taxon>
        <taxon>Limosilactobacillus</taxon>
    </lineage>
</organism>
<dbReference type="InterPro" id="IPR019644">
    <property type="entry name" value="DUF2508"/>
</dbReference>
<reference evidence="1" key="1">
    <citation type="journal article" date="2021" name="PeerJ">
        <title>Extensive microbial diversity within the chicken gut microbiome revealed by metagenomics and culture.</title>
        <authorList>
            <person name="Gilroy R."/>
            <person name="Ravi A."/>
            <person name="Getino M."/>
            <person name="Pursley I."/>
            <person name="Horton D.L."/>
            <person name="Alikhan N.F."/>
            <person name="Baker D."/>
            <person name="Gharbi K."/>
            <person name="Hall N."/>
            <person name="Watson M."/>
            <person name="Adriaenssens E.M."/>
            <person name="Foster-Nyarko E."/>
            <person name="Jarju S."/>
            <person name="Secka A."/>
            <person name="Antonio M."/>
            <person name="Oren A."/>
            <person name="Chaudhuri R.R."/>
            <person name="La Ragione R."/>
            <person name="Hildebrand F."/>
            <person name="Pallen M.J."/>
        </authorList>
    </citation>
    <scope>NUCLEOTIDE SEQUENCE</scope>
    <source>
        <strain evidence="1">ChiHejej3B27-2180</strain>
    </source>
</reference>
<sequence length="82" mass="9951">MFFHTDKHQVKKLGNYRLMELIYQTKASWDQARQTEQAVYEGKVNSELYYRTKLQEKKYMYLYEKARRRGAHGQLNQSVISQ</sequence>
<dbReference type="Pfam" id="PF10704">
    <property type="entry name" value="DUF2508"/>
    <property type="match status" value="1"/>
</dbReference>
<dbReference type="EMBL" id="DXGK01000041">
    <property type="protein sequence ID" value="HIW70189.1"/>
    <property type="molecule type" value="Genomic_DNA"/>
</dbReference>
<dbReference type="Proteomes" id="UP000886878">
    <property type="component" value="Unassembled WGS sequence"/>
</dbReference>
<reference evidence="1" key="2">
    <citation type="submission" date="2021-04" db="EMBL/GenBank/DDBJ databases">
        <authorList>
            <person name="Gilroy R."/>
        </authorList>
    </citation>
    <scope>NUCLEOTIDE SEQUENCE</scope>
    <source>
        <strain evidence="1">ChiHejej3B27-2180</strain>
    </source>
</reference>
<accession>A0A9D1QPI1</accession>
<evidence type="ECO:0000313" key="2">
    <source>
        <dbReference type="Proteomes" id="UP000886878"/>
    </source>
</evidence>
<name>A0A9D1QPI1_9LACO</name>
<protein>
    <submittedName>
        <fullName evidence="1">YaaL family protein</fullName>
    </submittedName>
</protein>
<gene>
    <name evidence="1" type="ORF">H9876_02235</name>
</gene>